<dbReference type="PANTHER" id="PTHR10858">
    <property type="entry name" value="DEOXYRIBONUCLEASE II"/>
    <property type="match status" value="1"/>
</dbReference>
<evidence type="ECO:0000256" key="2">
    <source>
        <dbReference type="ARBA" id="ARBA00022801"/>
    </source>
</evidence>
<dbReference type="PANTHER" id="PTHR10858:SF23">
    <property type="entry name" value="DEOXYRIBONUCLEASE II"/>
    <property type="match status" value="1"/>
</dbReference>
<comment type="caution">
    <text evidence="3">The sequence shown here is derived from an EMBL/GenBank/DDBJ whole genome shotgun (WGS) entry which is preliminary data.</text>
</comment>
<protein>
    <submittedName>
        <fullName evidence="3">Uncharacterized protein</fullName>
    </submittedName>
</protein>
<dbReference type="EMBL" id="CAJPIN010034233">
    <property type="protein sequence ID" value="CAG2064459.1"/>
    <property type="molecule type" value="Genomic_DNA"/>
</dbReference>
<name>A0ABN7PED0_TIMPD</name>
<dbReference type="Proteomes" id="UP001153148">
    <property type="component" value="Unassembled WGS sequence"/>
</dbReference>
<dbReference type="InterPro" id="IPR004947">
    <property type="entry name" value="DNase_II"/>
</dbReference>
<proteinExistence type="inferred from homology"/>
<keyword evidence="2" id="KW-0378">Hydrolase</keyword>
<evidence type="ECO:0000256" key="1">
    <source>
        <dbReference type="ARBA" id="ARBA00007527"/>
    </source>
</evidence>
<keyword evidence="4" id="KW-1185">Reference proteome</keyword>
<dbReference type="Pfam" id="PF03265">
    <property type="entry name" value="DNase_II"/>
    <property type="match status" value="1"/>
</dbReference>
<sequence>MYNEPEIYSVNTIGVLRNLFPNLMAAANNTRVQSAPWFRQAQINSLQGTKFSSFAKASHFHKDLYADWVAATLETDLVVESWTNGVGPLPSECSKQFKWQRLGGKDVCSHGTRLRTFHPRIQNIEYVWTAGAAEL</sequence>
<accession>A0ABN7PED0</accession>
<gene>
    <name evidence="3" type="ORF">TPAB3V08_LOCUS11405</name>
</gene>
<comment type="similarity">
    <text evidence="1">Belongs to the DNase II family.</text>
</comment>
<evidence type="ECO:0000313" key="3">
    <source>
        <dbReference type="EMBL" id="CAG2064459.1"/>
    </source>
</evidence>
<evidence type="ECO:0000313" key="4">
    <source>
        <dbReference type="Proteomes" id="UP001153148"/>
    </source>
</evidence>
<reference evidence="3" key="1">
    <citation type="submission" date="2021-03" db="EMBL/GenBank/DDBJ databases">
        <authorList>
            <person name="Tran Van P."/>
        </authorList>
    </citation>
    <scope>NUCLEOTIDE SEQUENCE</scope>
</reference>
<organism evidence="3 4">
    <name type="scientific">Timema podura</name>
    <name type="common">Walking stick</name>
    <dbReference type="NCBI Taxonomy" id="61482"/>
    <lineage>
        <taxon>Eukaryota</taxon>
        <taxon>Metazoa</taxon>
        <taxon>Ecdysozoa</taxon>
        <taxon>Arthropoda</taxon>
        <taxon>Hexapoda</taxon>
        <taxon>Insecta</taxon>
        <taxon>Pterygota</taxon>
        <taxon>Neoptera</taxon>
        <taxon>Polyneoptera</taxon>
        <taxon>Phasmatodea</taxon>
        <taxon>Timematodea</taxon>
        <taxon>Timematoidea</taxon>
        <taxon>Timematidae</taxon>
        <taxon>Timema</taxon>
    </lineage>
</organism>